<dbReference type="Proteomes" id="UP001189756">
    <property type="component" value="Unassembled WGS sequence"/>
</dbReference>
<dbReference type="AlphaFoldDB" id="A0AAD2BL67"/>
<organism evidence="1 3">
    <name type="scientific">Ralstonia thomasii</name>
    <dbReference type="NCBI Taxonomy" id="3058596"/>
    <lineage>
        <taxon>Bacteria</taxon>
        <taxon>Pseudomonadati</taxon>
        <taxon>Pseudomonadota</taxon>
        <taxon>Betaproteobacteria</taxon>
        <taxon>Burkholderiales</taxon>
        <taxon>Burkholderiaceae</taxon>
        <taxon>Ralstonia</taxon>
    </lineage>
</organism>
<sequence length="68" mass="7321">MNNDGICSTRQLVENAGTKKKARLSSALFSLHRRYQADAAACSFVHFSMRLAISSGATSSTCVDTVHT</sequence>
<reference evidence="1 4" key="1">
    <citation type="submission" date="2023-07" db="EMBL/GenBank/DDBJ databases">
        <authorList>
            <person name="Peeters C."/>
        </authorList>
    </citation>
    <scope>NUCLEOTIDE SEQUENCE</scope>
    <source>
        <strain evidence="2 4">LMG 18095</strain>
        <strain evidence="1">R-77560</strain>
    </source>
</reference>
<evidence type="ECO:0000313" key="1">
    <source>
        <dbReference type="EMBL" id="CAJ0782472.1"/>
    </source>
</evidence>
<accession>A0AAD2BL67</accession>
<comment type="caution">
    <text evidence="1">The sequence shown here is derived from an EMBL/GenBank/DDBJ whole genome shotgun (WGS) entry which is preliminary data.</text>
</comment>
<keyword evidence="4" id="KW-1185">Reference proteome</keyword>
<evidence type="ECO:0000313" key="2">
    <source>
        <dbReference type="EMBL" id="CAJ0795272.1"/>
    </source>
</evidence>
<name>A0AAD2BL67_9RALS</name>
<evidence type="ECO:0000313" key="4">
    <source>
        <dbReference type="Proteomes" id="UP001189773"/>
    </source>
</evidence>
<dbReference type="EMBL" id="CATZAR010000006">
    <property type="protein sequence ID" value="CAJ0795272.1"/>
    <property type="molecule type" value="Genomic_DNA"/>
</dbReference>
<dbReference type="Proteomes" id="UP001189773">
    <property type="component" value="Unassembled WGS sequence"/>
</dbReference>
<dbReference type="EMBL" id="CATZAZ010000002">
    <property type="protein sequence ID" value="CAJ0782472.1"/>
    <property type="molecule type" value="Genomic_DNA"/>
</dbReference>
<proteinExistence type="predicted"/>
<protein>
    <submittedName>
        <fullName evidence="1">Uncharacterized protein</fullName>
    </submittedName>
</protein>
<evidence type="ECO:0000313" key="3">
    <source>
        <dbReference type="Proteomes" id="UP001189756"/>
    </source>
</evidence>
<gene>
    <name evidence="2" type="ORF">LMG18095_02726</name>
    <name evidence="1" type="ORF">R77560_00908</name>
</gene>